<reference evidence="1" key="2">
    <citation type="submission" date="2025-09" db="UniProtKB">
        <authorList>
            <consortium name="Ensembl"/>
        </authorList>
    </citation>
    <scope>IDENTIFICATION</scope>
</reference>
<proteinExistence type="predicted"/>
<dbReference type="Ensembl" id="ENSCATT00000034513.1">
    <property type="protein sequence ID" value="ENSCATP00000010401.1"/>
    <property type="gene ID" value="ENSCATG00000029471.1"/>
</dbReference>
<sequence>MLSQVTCRNLFKVHLPCHLESFSHILIPSERHPDCLSLGNPDHVSWFCLLYHWDLQQIWRWQMLCYAGTQGFHVGL</sequence>
<accession>A0A2K5LBT6</accession>
<reference evidence="1" key="1">
    <citation type="submission" date="2025-08" db="UniProtKB">
        <authorList>
            <consortium name="Ensembl"/>
        </authorList>
    </citation>
    <scope>IDENTIFICATION</scope>
</reference>
<organism evidence="1 2">
    <name type="scientific">Cercocebus atys</name>
    <name type="common">Sooty mangabey</name>
    <name type="synonym">Cercocebus torquatus atys</name>
    <dbReference type="NCBI Taxonomy" id="9531"/>
    <lineage>
        <taxon>Eukaryota</taxon>
        <taxon>Metazoa</taxon>
        <taxon>Chordata</taxon>
        <taxon>Craniata</taxon>
        <taxon>Vertebrata</taxon>
        <taxon>Euteleostomi</taxon>
        <taxon>Mammalia</taxon>
        <taxon>Eutheria</taxon>
        <taxon>Euarchontoglires</taxon>
        <taxon>Primates</taxon>
        <taxon>Haplorrhini</taxon>
        <taxon>Catarrhini</taxon>
        <taxon>Cercopithecidae</taxon>
        <taxon>Cercopithecinae</taxon>
        <taxon>Cercocebus</taxon>
    </lineage>
</organism>
<dbReference type="OMA" id="GWILQVW"/>
<evidence type="ECO:0000313" key="2">
    <source>
        <dbReference type="Proteomes" id="UP000233060"/>
    </source>
</evidence>
<evidence type="ECO:0000313" key="1">
    <source>
        <dbReference type="Ensembl" id="ENSCATP00000010401.1"/>
    </source>
</evidence>
<protein>
    <submittedName>
        <fullName evidence="1">Uncharacterized protein</fullName>
    </submittedName>
</protein>
<dbReference type="AlphaFoldDB" id="A0A2K5LBT6"/>
<name>A0A2K5LBT6_CERAT</name>
<keyword evidence="2" id="KW-1185">Reference proteome</keyword>
<dbReference type="Proteomes" id="UP000233060">
    <property type="component" value="Unassembled WGS sequence"/>
</dbReference>
<dbReference type="Bgee" id="ENSCATG00000029471">
    <property type="expression patterns" value="Expressed in bone marrow and 5 other cell types or tissues"/>
</dbReference>